<evidence type="ECO:0000256" key="6">
    <source>
        <dbReference type="ARBA" id="ARBA00023146"/>
    </source>
</evidence>
<dbReference type="EC" id="6.1.1.14" evidence="2"/>
<evidence type="ECO:0000256" key="4">
    <source>
        <dbReference type="ARBA" id="ARBA00022741"/>
    </source>
</evidence>
<dbReference type="InterPro" id="IPR002314">
    <property type="entry name" value="aa-tRNA-synt_IIb"/>
</dbReference>
<dbReference type="PANTHER" id="PTHR10745:SF0">
    <property type="entry name" value="GLYCINE--TRNA LIGASE"/>
    <property type="match status" value="1"/>
</dbReference>
<dbReference type="InterPro" id="IPR045864">
    <property type="entry name" value="aa-tRNA-synth_II/BPL/LPL"/>
</dbReference>
<dbReference type="GO" id="GO:0004820">
    <property type="term" value="F:glycine-tRNA ligase activity"/>
    <property type="evidence" value="ECO:0007669"/>
    <property type="project" value="UniProtKB-EC"/>
</dbReference>
<dbReference type="SUPFAM" id="SSF55681">
    <property type="entry name" value="Class II aaRS and biotin synthetases"/>
    <property type="match status" value="1"/>
</dbReference>
<evidence type="ECO:0000313" key="9">
    <source>
        <dbReference type="EMBL" id="AIF06398.1"/>
    </source>
</evidence>
<dbReference type="PROSITE" id="PS50862">
    <property type="entry name" value="AA_TRNA_LIGASE_II"/>
    <property type="match status" value="1"/>
</dbReference>
<gene>
    <name evidence="9" type="primary">GARS</name>
    <name evidence="9" type="synonym">glyS1</name>
</gene>
<dbReference type="PRINTS" id="PR01043">
    <property type="entry name" value="TRNASYNTHGLY"/>
</dbReference>
<dbReference type="Pfam" id="PF03129">
    <property type="entry name" value="HGTP_anticodon"/>
    <property type="match status" value="1"/>
</dbReference>
<dbReference type="EMBL" id="KF900768">
    <property type="protein sequence ID" value="AIF06398.1"/>
    <property type="molecule type" value="Genomic_DNA"/>
</dbReference>
<dbReference type="NCBIfam" id="NF003211">
    <property type="entry name" value="PRK04173.1"/>
    <property type="match status" value="1"/>
</dbReference>
<dbReference type="AlphaFoldDB" id="A0A075GX56"/>
<dbReference type="SUPFAM" id="SSF52954">
    <property type="entry name" value="Class II aaRS ABD-related"/>
    <property type="match status" value="1"/>
</dbReference>
<dbReference type="NCBIfam" id="TIGR00389">
    <property type="entry name" value="glyS_dimeric"/>
    <property type="match status" value="1"/>
</dbReference>
<keyword evidence="4" id="KW-0547">Nucleotide-binding</keyword>
<evidence type="ECO:0000259" key="8">
    <source>
        <dbReference type="PROSITE" id="PS50862"/>
    </source>
</evidence>
<dbReference type="InterPro" id="IPR036621">
    <property type="entry name" value="Anticodon-bd_dom_sf"/>
</dbReference>
<dbReference type="InterPro" id="IPR027031">
    <property type="entry name" value="Gly-tRNA_synthase/POLG2"/>
</dbReference>
<dbReference type="GO" id="GO:0005524">
    <property type="term" value="F:ATP binding"/>
    <property type="evidence" value="ECO:0007669"/>
    <property type="project" value="UniProtKB-KW"/>
</dbReference>
<feature type="domain" description="Aminoacyl-transfer RNA synthetases class-II family profile" evidence="8">
    <location>
        <begin position="5"/>
        <end position="434"/>
    </location>
</feature>
<evidence type="ECO:0000256" key="7">
    <source>
        <dbReference type="ARBA" id="ARBA00030057"/>
    </source>
</evidence>
<dbReference type="InterPro" id="IPR006195">
    <property type="entry name" value="aa-tRNA-synth_II"/>
</dbReference>
<sequence length="528" mass="57831">MNFKEVMALAKRRGIFQPAYEPYGGVAGLLDYGPIGVRMRRKIIELWRQQFVIETGALELEGSVIGPEALFQASGHLSEFDDLLVECNECKKLHRADHLIEGGSGLEKEALVAEIAKIACGCGGALGAPRPFNLMFDTSIGAGRGAAGYLRPETAQGIFQAFPWLLRQNRGKLPLIAAQVGRAFRNEIAPRQGPLRLREFTQMEVESFFLSDAEPALLSDVNEIVVSLLPAGGGVVEAPVSEMLTKGIIASHQVATWLARSCKFIQSCGVPPAKLRFRQHGQHEMAHYSSDCWDGEVETSVGWVEVVGIAHRGDYDLKSHAVASGREMRVPIGSASRQVERWAPNKRSIGKKFKSGAGEVLELLEGGAGPGTVVEVAGKQVELGEEYFIIETSKEVDLAFPLVVEPSFGLDRLLYTVLETTWRSEGGRCWLALPEAVGPYSALVAPLMIKDGLGARAEEIHRELHRNGMDVYLDTAGSIGRRYARADEIGVPLAITIDHRTLEDGSVTIRERDSTKQERKPIEDIRVR</sequence>
<proteinExistence type="predicted"/>
<dbReference type="GO" id="GO:0005737">
    <property type="term" value="C:cytoplasm"/>
    <property type="evidence" value="ECO:0007669"/>
    <property type="project" value="UniProtKB-SubCell"/>
</dbReference>
<dbReference type="GO" id="GO:0006426">
    <property type="term" value="P:glycyl-tRNA aminoacylation"/>
    <property type="evidence" value="ECO:0007669"/>
    <property type="project" value="InterPro"/>
</dbReference>
<dbReference type="InterPro" id="IPR004154">
    <property type="entry name" value="Anticodon-bd"/>
</dbReference>
<organism evidence="9">
    <name type="scientific">uncultured marine group II/III euryarchaeote KM3_191_F05</name>
    <dbReference type="NCBI Taxonomy" id="1457962"/>
    <lineage>
        <taxon>Archaea</taxon>
        <taxon>Methanobacteriati</taxon>
        <taxon>Methanobacteriota</taxon>
        <taxon>environmental samples</taxon>
    </lineage>
</organism>
<dbReference type="InterPro" id="IPR002315">
    <property type="entry name" value="tRNA-synt_gly"/>
</dbReference>
<accession>A0A075GX56</accession>
<name>A0A075GX56_9EURY</name>
<dbReference type="Pfam" id="PF00587">
    <property type="entry name" value="tRNA-synt_2b"/>
    <property type="match status" value="1"/>
</dbReference>
<dbReference type="PANTHER" id="PTHR10745">
    <property type="entry name" value="GLYCYL-TRNA SYNTHETASE/DNA POLYMERASE SUBUNIT GAMMA-2"/>
    <property type="match status" value="1"/>
</dbReference>
<evidence type="ECO:0000256" key="5">
    <source>
        <dbReference type="ARBA" id="ARBA00022840"/>
    </source>
</evidence>
<dbReference type="Gene3D" id="3.30.930.10">
    <property type="entry name" value="Bira Bifunctional Protein, Domain 2"/>
    <property type="match status" value="1"/>
</dbReference>
<evidence type="ECO:0000256" key="1">
    <source>
        <dbReference type="ARBA" id="ARBA00004496"/>
    </source>
</evidence>
<evidence type="ECO:0000256" key="3">
    <source>
        <dbReference type="ARBA" id="ARBA00022598"/>
    </source>
</evidence>
<keyword evidence="3 9" id="KW-0436">Ligase</keyword>
<keyword evidence="6 9" id="KW-0030">Aminoacyl-tRNA synthetase</keyword>
<dbReference type="Gene3D" id="3.40.50.800">
    <property type="entry name" value="Anticodon-binding domain"/>
    <property type="match status" value="1"/>
</dbReference>
<protein>
    <recommendedName>
        <fullName evidence="2">glycine--tRNA ligase</fullName>
        <ecNumber evidence="2">6.1.1.14</ecNumber>
    </recommendedName>
    <alternativeName>
        <fullName evidence="7">Diadenosine tetraphosphate synthetase</fullName>
    </alternativeName>
</protein>
<keyword evidence="5" id="KW-0067">ATP-binding</keyword>
<comment type="subcellular location">
    <subcellularLocation>
        <location evidence="1">Cytoplasm</location>
    </subcellularLocation>
</comment>
<reference evidence="9" key="1">
    <citation type="journal article" date="2014" name="Genome Biol. Evol.">
        <title>Pangenome evidence for extensive interdomain horizontal transfer affecting lineage core and shell genes in uncultured planktonic thaumarchaeota and euryarchaeota.</title>
        <authorList>
            <person name="Deschamps P."/>
            <person name="Zivanovic Y."/>
            <person name="Moreira D."/>
            <person name="Rodriguez-Valera F."/>
            <person name="Lopez-Garcia P."/>
        </authorList>
    </citation>
    <scope>NUCLEOTIDE SEQUENCE</scope>
</reference>
<evidence type="ECO:0000256" key="2">
    <source>
        <dbReference type="ARBA" id="ARBA00012829"/>
    </source>
</evidence>